<dbReference type="AlphaFoldDB" id="A0ABD2AG68"/>
<keyword evidence="7" id="KW-0732">Signal</keyword>
<dbReference type="SMART" id="SM00020">
    <property type="entry name" value="Tryp_SPc"/>
    <property type="match status" value="1"/>
</dbReference>
<proteinExistence type="predicted"/>
<dbReference type="PRINTS" id="PR00722">
    <property type="entry name" value="CHYMOTRYPSIN"/>
</dbReference>
<name>A0ABD2AG68_VESSQ</name>
<dbReference type="InterPro" id="IPR001254">
    <property type="entry name" value="Trypsin_dom"/>
</dbReference>
<dbReference type="PROSITE" id="PS00135">
    <property type="entry name" value="TRYPSIN_SER"/>
    <property type="match status" value="1"/>
</dbReference>
<dbReference type="GO" id="GO:0008236">
    <property type="term" value="F:serine-type peptidase activity"/>
    <property type="evidence" value="ECO:0007669"/>
    <property type="project" value="UniProtKB-KW"/>
</dbReference>
<evidence type="ECO:0000256" key="2">
    <source>
        <dbReference type="ARBA" id="ARBA00022801"/>
    </source>
</evidence>
<keyword evidence="2 5" id="KW-0378">Hydrolase</keyword>
<evidence type="ECO:0000256" key="4">
    <source>
        <dbReference type="ARBA" id="ARBA00023157"/>
    </source>
</evidence>
<dbReference type="PANTHER" id="PTHR24253:SF88">
    <property type="entry name" value="NOTOPLEURAL, ISOFORM A"/>
    <property type="match status" value="1"/>
</dbReference>
<evidence type="ECO:0000313" key="10">
    <source>
        <dbReference type="Proteomes" id="UP001607302"/>
    </source>
</evidence>
<feature type="compositionally biased region" description="Polar residues" evidence="6">
    <location>
        <begin position="533"/>
        <end position="547"/>
    </location>
</feature>
<feature type="region of interest" description="Disordered" evidence="6">
    <location>
        <begin position="91"/>
        <end position="139"/>
    </location>
</feature>
<evidence type="ECO:0000256" key="5">
    <source>
        <dbReference type="RuleBase" id="RU363034"/>
    </source>
</evidence>
<evidence type="ECO:0000256" key="6">
    <source>
        <dbReference type="SAM" id="MobiDB-lite"/>
    </source>
</evidence>
<comment type="caution">
    <text evidence="9">The sequence shown here is derived from an EMBL/GenBank/DDBJ whole genome shotgun (WGS) entry which is preliminary data.</text>
</comment>
<dbReference type="InterPro" id="IPR018114">
    <property type="entry name" value="TRYPSIN_HIS"/>
</dbReference>
<organism evidence="9 10">
    <name type="scientific">Vespula squamosa</name>
    <name type="common">Southern yellow jacket</name>
    <name type="synonym">Wasp</name>
    <dbReference type="NCBI Taxonomy" id="30214"/>
    <lineage>
        <taxon>Eukaryota</taxon>
        <taxon>Metazoa</taxon>
        <taxon>Ecdysozoa</taxon>
        <taxon>Arthropoda</taxon>
        <taxon>Hexapoda</taxon>
        <taxon>Insecta</taxon>
        <taxon>Pterygota</taxon>
        <taxon>Neoptera</taxon>
        <taxon>Endopterygota</taxon>
        <taxon>Hymenoptera</taxon>
        <taxon>Apocrita</taxon>
        <taxon>Aculeata</taxon>
        <taxon>Vespoidea</taxon>
        <taxon>Vespidae</taxon>
        <taxon>Vespinae</taxon>
        <taxon>Vespula</taxon>
    </lineage>
</organism>
<dbReference type="InterPro" id="IPR001314">
    <property type="entry name" value="Peptidase_S1A"/>
</dbReference>
<dbReference type="EMBL" id="JAUDFV010000149">
    <property type="protein sequence ID" value="KAL2719603.1"/>
    <property type="molecule type" value="Genomic_DNA"/>
</dbReference>
<dbReference type="PROSITE" id="PS00134">
    <property type="entry name" value="TRYPSIN_HIS"/>
    <property type="match status" value="1"/>
</dbReference>
<feature type="compositionally biased region" description="Low complexity" evidence="6">
    <location>
        <begin position="152"/>
        <end position="161"/>
    </location>
</feature>
<dbReference type="FunFam" id="2.40.10.10:FF:000006">
    <property type="entry name" value="Serine proteinase stubble"/>
    <property type="match status" value="1"/>
</dbReference>
<feature type="region of interest" description="Disordered" evidence="6">
    <location>
        <begin position="691"/>
        <end position="710"/>
    </location>
</feature>
<dbReference type="Proteomes" id="UP001607302">
    <property type="component" value="Unassembled WGS sequence"/>
</dbReference>
<feature type="region of interest" description="Disordered" evidence="6">
    <location>
        <begin position="304"/>
        <end position="370"/>
    </location>
</feature>
<gene>
    <name evidence="9" type="ORF">V1478_011065</name>
</gene>
<evidence type="ECO:0000256" key="1">
    <source>
        <dbReference type="ARBA" id="ARBA00022670"/>
    </source>
</evidence>
<feature type="compositionally biased region" description="Polar residues" evidence="6">
    <location>
        <begin position="310"/>
        <end position="341"/>
    </location>
</feature>
<feature type="compositionally biased region" description="Polar residues" evidence="6">
    <location>
        <begin position="467"/>
        <end position="481"/>
    </location>
</feature>
<dbReference type="GO" id="GO:0006508">
    <property type="term" value="P:proteolysis"/>
    <property type="evidence" value="ECO:0007669"/>
    <property type="project" value="UniProtKB-KW"/>
</dbReference>
<keyword evidence="4" id="KW-1015">Disulfide bond</keyword>
<feature type="region of interest" description="Disordered" evidence="6">
    <location>
        <begin position="467"/>
        <end position="487"/>
    </location>
</feature>
<dbReference type="InterPro" id="IPR033116">
    <property type="entry name" value="TRYPSIN_SER"/>
</dbReference>
<protein>
    <submittedName>
        <fullName evidence="9">Serine proteinase stubble isoform X1</fullName>
    </submittedName>
</protein>
<keyword evidence="3 5" id="KW-0720">Serine protease</keyword>
<reference evidence="9 10" key="1">
    <citation type="journal article" date="2024" name="Ann. Entomol. Soc. Am.">
        <title>Genomic analyses of the southern and eastern yellowjacket wasps (Hymenoptera: Vespidae) reveal evolutionary signatures of social life.</title>
        <authorList>
            <person name="Catto M.A."/>
            <person name="Caine P.B."/>
            <person name="Orr S.E."/>
            <person name="Hunt B.G."/>
            <person name="Goodisman M.A.D."/>
        </authorList>
    </citation>
    <scope>NUCLEOTIDE SEQUENCE [LARGE SCALE GENOMIC DNA]</scope>
    <source>
        <strain evidence="9">233</strain>
        <tissue evidence="9">Head and thorax</tissue>
    </source>
</reference>
<feature type="region of interest" description="Disordered" evidence="6">
    <location>
        <begin position="533"/>
        <end position="569"/>
    </location>
</feature>
<dbReference type="InterPro" id="IPR043504">
    <property type="entry name" value="Peptidase_S1_PA_chymotrypsin"/>
</dbReference>
<sequence>MWNHRRLSWIIISLCCVFIHLTIASPIYVPQFLPSSTGRNIRHLPCVSRRTGETGICMFAFTCAKANGTHLGTCIDRFYFGSCCKIDEEPDVGPQDNSIDDGPPATSRPFLTTHNPIESNDIPPYFPRPKPNDQSKPSGTYTTVAATITQATQSTKSTSDTHGGSTKIVTKKPTTQSIETTTQSIRLSTFQTVQNSSYEKLTTFSPSKNITKISTDNTKYSSSTSIASTTSKLSIGTTQKPTVPFKLSTLSTTTRPIVGTSKPITKKPLHTTLLHTTTQTSIQRPIQTTTSKSIITTTEKIVPSTRFPPRNTTSVKPVTQQFTKRPPTVSTKRPLVTSTKRPTVSTKKPTLPTKKPTTSSNSSIGSSHGTTTVASTYLTFDKTKPTFTTTESDLLSSTEETLVTSVTETVGFVTRKPITITTEKPIYHKITTKPKPTTSRPAVTTTMISTLTTDKLGTSTTEKTIFQTSTSDSTPGITTKSKPTESPIKTTIKPIRITTSTTDSVASFISSSSSTSSSPTSKLPIVNQTLEEVPQTTPSSGFVTWSSHSDETPTKATDVLSTTKKQDEITESEWTPITTPDGWVMIQSPPTTVETSSENVESSTTKLESVTSTVSSAVPVRSTTEVTTTTEQVTETSTILTTLSSIATIAVDTETPISIETLNMSDYKQGYYKNFVIHSNEFEHVLVLQHGRRRDNDKPPRKSFQSSKLNDASACSLRKENISGVENRGWQSQYLWQVALAGEWIEKKKEREETKICIFFSRFSRYIDLQISLRQWKTSTYLHKCGAALLNENWAITAAHCVENVSPADLLLRIGEYDLANEEEPYGFQERRVQIIASHPQFDPRTFEYDLALLRFYEPLPTFQPNVLPICLPDDDETYVGRTAYVTGWGRLYDEGPLPSILQEVAVPVINNTVCEAMYRNAGYIEHIPHIFICAGWRNGGFDSCEGDSGGPMVIQRARDKRWILAGIISWGIGCAVPNQPGVYTRISEFREWINQILQF</sequence>
<keyword evidence="10" id="KW-1185">Reference proteome</keyword>
<feature type="domain" description="Peptidase S1" evidence="8">
    <location>
        <begin position="722"/>
        <end position="999"/>
    </location>
</feature>
<feature type="chain" id="PRO_5044894902" evidence="7">
    <location>
        <begin position="25"/>
        <end position="1000"/>
    </location>
</feature>
<evidence type="ECO:0000259" key="8">
    <source>
        <dbReference type="PROSITE" id="PS50240"/>
    </source>
</evidence>
<evidence type="ECO:0000256" key="7">
    <source>
        <dbReference type="SAM" id="SignalP"/>
    </source>
</evidence>
<accession>A0ABD2AG68</accession>
<feature type="region of interest" description="Disordered" evidence="6">
    <location>
        <begin position="152"/>
        <end position="175"/>
    </location>
</feature>
<dbReference type="PANTHER" id="PTHR24253">
    <property type="entry name" value="TRANSMEMBRANE PROTEASE SERINE"/>
    <property type="match status" value="1"/>
</dbReference>
<dbReference type="SUPFAM" id="SSF50494">
    <property type="entry name" value="Trypsin-like serine proteases"/>
    <property type="match status" value="1"/>
</dbReference>
<evidence type="ECO:0000313" key="9">
    <source>
        <dbReference type="EMBL" id="KAL2719603.1"/>
    </source>
</evidence>
<dbReference type="CDD" id="cd00190">
    <property type="entry name" value="Tryp_SPc"/>
    <property type="match status" value="1"/>
</dbReference>
<keyword evidence="1 5" id="KW-0645">Protease</keyword>
<evidence type="ECO:0000256" key="3">
    <source>
        <dbReference type="ARBA" id="ARBA00022825"/>
    </source>
</evidence>
<feature type="compositionally biased region" description="Low complexity" evidence="6">
    <location>
        <begin position="342"/>
        <end position="370"/>
    </location>
</feature>
<dbReference type="Gene3D" id="2.40.10.10">
    <property type="entry name" value="Trypsin-like serine proteases"/>
    <property type="match status" value="1"/>
</dbReference>
<dbReference type="PROSITE" id="PS50240">
    <property type="entry name" value="TRYPSIN_DOM"/>
    <property type="match status" value="1"/>
</dbReference>
<feature type="compositionally biased region" description="Polar residues" evidence="6">
    <location>
        <begin position="109"/>
        <end position="118"/>
    </location>
</feature>
<dbReference type="Pfam" id="PF00089">
    <property type="entry name" value="Trypsin"/>
    <property type="match status" value="1"/>
</dbReference>
<dbReference type="InterPro" id="IPR009003">
    <property type="entry name" value="Peptidase_S1_PA"/>
</dbReference>
<feature type="signal peptide" evidence="7">
    <location>
        <begin position="1"/>
        <end position="24"/>
    </location>
</feature>